<name>A0A2H3EP99_ARMGA</name>
<feature type="compositionally biased region" description="Basic and acidic residues" evidence="1">
    <location>
        <begin position="232"/>
        <end position="418"/>
    </location>
</feature>
<feature type="compositionally biased region" description="Low complexity" evidence="1">
    <location>
        <begin position="10"/>
        <end position="28"/>
    </location>
</feature>
<sequence>MTSPTTDVSLTDTEIPTTLDTTPADALAVSLEGAKLQDEDKSTEQDDTPTPQPSQRPLRIYTRARILALSKSPLVAPPTDMPELKDWFGAENEQNLNKKDHDSTPPNSARERRFRRDVDDNGKILQDSSAPDTHASTDASSRPSFRSTLSQPSQMGNFKHQSLRDRDGDKDRDLRDKEGQERLRNLSDKFDRDRLALPLSNIRGKDREPVSHLGPGSSRTSGQPQLAGVAARRGEGRENGKKKAGETNEDWRRGGEPRRLGRDERSDTRGDRDERERPRSRVRDSSRSRRDPSASKRDREDRDRRDRDREENRRDGDRDDYRRGRDRDTDRDNDDPRRWRDDGKRDERMALRRERDRERERDRRDKPGHDQAWDSSNDRRWAPGDDRSKKATGRDRKNGVEDGKDDRRGEREREKEPAWMDTYVPTSPSTGILGGKGADGELDGIQAWKKVMKEKEQRENKADQPSEDVKDASDQASPPEKQLDEIQIFKMLMKREQEQKKLDQSSDLSPELQSQDKAATEGASSESSTSKTTGRGAENAHVPPSINTASTIQAVPNVTADPSVSLLSMFVSGEQSKQQSVHPDRESSKTPTSSRLFPRPINQDGAQADRSSVDPLQPQPTTVFNPPQGSRLLAFGSRAPTKPQTSTSITPNGTGTLQSQTKPSLAQLNLPSNVLPPENSKVESHRTPNSFSPFEEHDPSLSSGAAESARRERQSISSESGPWVDSGADGSALGQAPGKGSRFAKFFDGKTREGLTYGPKTQTPVGFMSSSPTPGQRPEGGYNGNPDLRNMDDIYAMLNNSSQAQRSNNMNPPNSAPTIGGIPFGQHAQAQLHLLQQQQLQSQSHHLQNNRLEPLYESRLDNRNFMPDGLVPGLRSAPPPRNRENGGMFSDPLDEAIHLSAQRIPPMPQRGIDHLYSGPVPYSQQAGRHAAVPLQQYRGGPSPISSQNPLASQHQRIPPGLANLGGRPPHEPNQFVGIPSVHGGPVNGPQPFTTYAPGGNLGYVGPPRAPPQQLQSTVSQHLLGGLGHPNGLDLRNTNQSQLLNMGALGGSARGMGANVYPGQNHNAQASLHAMRQPQQQLPPHLAPHMLPHLQQQQVPPNAQSADLMALLLGGQRRE</sequence>
<dbReference type="AlphaFoldDB" id="A0A2H3EP99"/>
<organism evidence="2 3">
    <name type="scientific">Armillaria gallica</name>
    <name type="common">Bulbous honey fungus</name>
    <name type="synonym">Armillaria bulbosa</name>
    <dbReference type="NCBI Taxonomy" id="47427"/>
    <lineage>
        <taxon>Eukaryota</taxon>
        <taxon>Fungi</taxon>
        <taxon>Dikarya</taxon>
        <taxon>Basidiomycota</taxon>
        <taxon>Agaricomycotina</taxon>
        <taxon>Agaricomycetes</taxon>
        <taxon>Agaricomycetidae</taxon>
        <taxon>Agaricales</taxon>
        <taxon>Marasmiineae</taxon>
        <taxon>Physalacriaceae</taxon>
        <taxon>Armillaria</taxon>
    </lineage>
</organism>
<feature type="compositionally biased region" description="Basic and acidic residues" evidence="1">
    <location>
        <begin position="35"/>
        <end position="44"/>
    </location>
</feature>
<dbReference type="OrthoDB" id="2504266at2759"/>
<feature type="compositionally biased region" description="Polar residues" evidence="1">
    <location>
        <begin position="759"/>
        <end position="774"/>
    </location>
</feature>
<dbReference type="OMA" id="NRENGGM"/>
<feature type="compositionally biased region" description="Polar residues" evidence="1">
    <location>
        <begin position="642"/>
        <end position="672"/>
    </location>
</feature>
<accession>A0A2H3EP99</accession>
<keyword evidence="3" id="KW-1185">Reference proteome</keyword>
<evidence type="ECO:0000313" key="2">
    <source>
        <dbReference type="EMBL" id="PBL00767.1"/>
    </source>
</evidence>
<evidence type="ECO:0000313" key="3">
    <source>
        <dbReference type="Proteomes" id="UP000217790"/>
    </source>
</evidence>
<evidence type="ECO:0000256" key="1">
    <source>
        <dbReference type="SAM" id="MobiDB-lite"/>
    </source>
</evidence>
<proteinExistence type="predicted"/>
<feature type="compositionally biased region" description="Polar residues" evidence="1">
    <location>
        <begin position="545"/>
        <end position="554"/>
    </location>
</feature>
<feature type="compositionally biased region" description="Basic and acidic residues" evidence="1">
    <location>
        <begin position="162"/>
        <end position="195"/>
    </location>
</feature>
<protein>
    <submittedName>
        <fullName evidence="2">Uncharacterized protein</fullName>
    </submittedName>
</protein>
<feature type="compositionally biased region" description="Basic and acidic residues" evidence="1">
    <location>
        <begin position="451"/>
        <end position="473"/>
    </location>
</feature>
<gene>
    <name evidence="2" type="ORF">ARMGADRAFT_1073103</name>
</gene>
<feature type="region of interest" description="Disordered" evidence="1">
    <location>
        <begin position="752"/>
        <end position="779"/>
    </location>
</feature>
<feature type="region of interest" description="Disordered" evidence="1">
    <location>
        <begin position="1"/>
        <end position="554"/>
    </location>
</feature>
<feature type="region of interest" description="Disordered" evidence="1">
    <location>
        <begin position="569"/>
        <end position="739"/>
    </location>
</feature>
<dbReference type="InParanoid" id="A0A2H3EP99"/>
<feature type="compositionally biased region" description="Basic and acidic residues" evidence="1">
    <location>
        <begin position="493"/>
        <end position="504"/>
    </location>
</feature>
<feature type="compositionally biased region" description="Polar residues" evidence="1">
    <location>
        <begin position="126"/>
        <end position="160"/>
    </location>
</feature>
<feature type="compositionally biased region" description="Basic and acidic residues" evidence="1">
    <location>
        <begin position="96"/>
        <end position="122"/>
    </location>
</feature>
<dbReference type="Proteomes" id="UP000217790">
    <property type="component" value="Unassembled WGS sequence"/>
</dbReference>
<dbReference type="EMBL" id="KZ293646">
    <property type="protein sequence ID" value="PBL00767.1"/>
    <property type="molecule type" value="Genomic_DNA"/>
</dbReference>
<feature type="compositionally biased region" description="Polar residues" evidence="1">
    <location>
        <begin position="619"/>
        <end position="628"/>
    </location>
</feature>
<reference evidence="3" key="1">
    <citation type="journal article" date="2017" name="Nat. Ecol. Evol.">
        <title>Genome expansion and lineage-specific genetic innovations in the forest pathogenic fungi Armillaria.</title>
        <authorList>
            <person name="Sipos G."/>
            <person name="Prasanna A.N."/>
            <person name="Walter M.C."/>
            <person name="O'Connor E."/>
            <person name="Balint B."/>
            <person name="Krizsan K."/>
            <person name="Kiss B."/>
            <person name="Hess J."/>
            <person name="Varga T."/>
            <person name="Slot J."/>
            <person name="Riley R."/>
            <person name="Boka B."/>
            <person name="Rigling D."/>
            <person name="Barry K."/>
            <person name="Lee J."/>
            <person name="Mihaltcheva S."/>
            <person name="LaButti K."/>
            <person name="Lipzen A."/>
            <person name="Waldron R."/>
            <person name="Moloney N.M."/>
            <person name="Sperisen C."/>
            <person name="Kredics L."/>
            <person name="Vagvoelgyi C."/>
            <person name="Patrignani A."/>
            <person name="Fitzpatrick D."/>
            <person name="Nagy I."/>
            <person name="Doyle S."/>
            <person name="Anderson J.B."/>
            <person name="Grigoriev I.V."/>
            <person name="Gueldener U."/>
            <person name="Muensterkoetter M."/>
            <person name="Nagy L.G."/>
        </authorList>
    </citation>
    <scope>NUCLEOTIDE SEQUENCE [LARGE SCALE GENOMIC DNA]</scope>
    <source>
        <strain evidence="3">Ar21-2</strain>
    </source>
</reference>
<feature type="compositionally biased region" description="Low complexity" evidence="1">
    <location>
        <begin position="520"/>
        <end position="534"/>
    </location>
</feature>
<feature type="compositionally biased region" description="Polar residues" evidence="1">
    <location>
        <begin position="505"/>
        <end position="516"/>
    </location>
</feature>
<dbReference type="STRING" id="47427.A0A2H3EP99"/>